<proteinExistence type="predicted"/>
<evidence type="ECO:0000313" key="1">
    <source>
        <dbReference type="EMBL" id="TCS87635.1"/>
    </source>
</evidence>
<dbReference type="RefSeq" id="WP_202690516.1">
    <property type="nucleotide sequence ID" value="NZ_CP068564.1"/>
</dbReference>
<name>A0A4R3KTK8_9FIRM</name>
<keyword evidence="2" id="KW-1185">Reference proteome</keyword>
<comment type="caution">
    <text evidence="1">The sequence shown here is derived from an EMBL/GenBank/DDBJ whole genome shotgun (WGS) entry which is preliminary data.</text>
</comment>
<accession>A0A4R3KTK8</accession>
<reference evidence="1 2" key="1">
    <citation type="submission" date="2019-03" db="EMBL/GenBank/DDBJ databases">
        <title>Genomic Encyclopedia of Type Strains, Phase IV (KMG-IV): sequencing the most valuable type-strain genomes for metagenomic binning, comparative biology and taxonomic classification.</title>
        <authorList>
            <person name="Goeker M."/>
        </authorList>
    </citation>
    <scope>NUCLEOTIDE SEQUENCE [LARGE SCALE GENOMIC DNA]</scope>
    <source>
        <strain evidence="1 2">DSM 26752</strain>
    </source>
</reference>
<evidence type="ECO:0008006" key="3">
    <source>
        <dbReference type="Google" id="ProtNLM"/>
    </source>
</evidence>
<gene>
    <name evidence="1" type="ORF">EDD65_11070</name>
</gene>
<dbReference type="EMBL" id="SMAE01000010">
    <property type="protein sequence ID" value="TCS87635.1"/>
    <property type="molecule type" value="Genomic_DNA"/>
</dbReference>
<sequence length="251" mass="28572">MILFHFLFIKNIILNFDNLNDLFNNLVDYTEEISQKINPFLSSILITDTTGFEAYVTENNPKFYQSELRKAKAYSKRIAKDNLNSNFDVEKYAQGQMPKYANSNPDAKLAYLNGHFGYYLKCSVSTNALGLVRNVNFYDSDNNLDLDLSPKDIKDSYDSKSPIPTLETYFQLHPNFSYKYFLGDSGFDADDNYAYLHEKKIMPIINLNPRNSSDLAQPGFNDVGVPLCPYDSSLPIYTTIIALIPLSHAIA</sequence>
<dbReference type="AlphaFoldDB" id="A0A4R3KTK8"/>
<evidence type="ECO:0000313" key="2">
    <source>
        <dbReference type="Proteomes" id="UP000294567"/>
    </source>
</evidence>
<dbReference type="Proteomes" id="UP000294567">
    <property type="component" value="Unassembled WGS sequence"/>
</dbReference>
<organism evidence="1 2">
    <name type="scientific">Keratinibaculum paraultunense</name>
    <dbReference type="NCBI Taxonomy" id="1278232"/>
    <lineage>
        <taxon>Bacteria</taxon>
        <taxon>Bacillati</taxon>
        <taxon>Bacillota</taxon>
        <taxon>Tissierellia</taxon>
        <taxon>Tissierellales</taxon>
        <taxon>Tepidimicrobiaceae</taxon>
        <taxon>Keratinibaculum</taxon>
    </lineage>
</organism>
<protein>
    <recommendedName>
        <fullName evidence="3">DDE family transposase</fullName>
    </recommendedName>
</protein>